<keyword evidence="2" id="KW-1185">Reference proteome</keyword>
<proteinExistence type="predicted"/>
<dbReference type="STRING" id="1484053.SAMN05444274_11451"/>
<organism evidence="1 2">
    <name type="scientific">Mariniphaga anaerophila</name>
    <dbReference type="NCBI Taxonomy" id="1484053"/>
    <lineage>
        <taxon>Bacteria</taxon>
        <taxon>Pseudomonadati</taxon>
        <taxon>Bacteroidota</taxon>
        <taxon>Bacteroidia</taxon>
        <taxon>Marinilabiliales</taxon>
        <taxon>Prolixibacteraceae</taxon>
        <taxon>Mariniphaga</taxon>
    </lineage>
</organism>
<dbReference type="PANTHER" id="PTHR36848:SF2">
    <property type="entry name" value="SECRETED PROTEIN"/>
    <property type="match status" value="1"/>
</dbReference>
<evidence type="ECO:0000313" key="2">
    <source>
        <dbReference type="Proteomes" id="UP000184164"/>
    </source>
</evidence>
<dbReference type="OrthoDB" id="9761519at2"/>
<dbReference type="AlphaFoldDB" id="A0A1M5FSN4"/>
<gene>
    <name evidence="1" type="ORF">SAMN05444274_11451</name>
</gene>
<dbReference type="InterPro" id="IPR053161">
    <property type="entry name" value="Ulvan_degrading_GH"/>
</dbReference>
<dbReference type="EMBL" id="FQUM01000014">
    <property type="protein sequence ID" value="SHF94557.1"/>
    <property type="molecule type" value="Genomic_DNA"/>
</dbReference>
<evidence type="ECO:0000313" key="1">
    <source>
        <dbReference type="EMBL" id="SHF94557.1"/>
    </source>
</evidence>
<protein>
    <submittedName>
        <fullName evidence="1">Alpha-L-rhamnosidase</fullName>
    </submittedName>
</protein>
<dbReference type="RefSeq" id="WP_073003407.1">
    <property type="nucleotide sequence ID" value="NZ_FQUM01000014.1"/>
</dbReference>
<dbReference type="PROSITE" id="PS51257">
    <property type="entry name" value="PROKAR_LIPOPROTEIN"/>
    <property type="match status" value="1"/>
</dbReference>
<dbReference type="Proteomes" id="UP000184164">
    <property type="component" value="Unassembled WGS sequence"/>
</dbReference>
<name>A0A1M5FSN4_9BACT</name>
<dbReference type="Pfam" id="PF17132">
    <property type="entry name" value="Glyco_hydro_106"/>
    <property type="match status" value="1"/>
</dbReference>
<accession>A0A1M5FSN4</accession>
<dbReference type="PANTHER" id="PTHR36848">
    <property type="entry name" value="DNA-BINDING PROTEIN (PUTATIVE SECRETED PROTEIN)-RELATED"/>
    <property type="match status" value="1"/>
</dbReference>
<reference evidence="1 2" key="1">
    <citation type="submission" date="2016-11" db="EMBL/GenBank/DDBJ databases">
        <authorList>
            <person name="Jaros S."/>
            <person name="Januszkiewicz K."/>
            <person name="Wedrychowicz H."/>
        </authorList>
    </citation>
    <scope>NUCLEOTIDE SEQUENCE [LARGE SCALE GENOMIC DNA]</scope>
    <source>
        <strain evidence="1 2">DSM 26910</strain>
    </source>
</reference>
<sequence>MKIPFQLLIIMSIITACSVDTVNIPQDGRFVDYSSMIEEFRSPGADYRSAPFWVWNHDVSQDDINYSLTEFKKNGIDGVFLHPRYGMITEYLSDNWFELVDYTKERARELDMRVWIYDENSYPSGFAGGHVPEQMPESYNQGIDLVPHRMEKLDLHGDYERIKYVFKNSNGEWQNITSSMAQEDGQLGDYVILELKNSSWGSKWYAGFSYVDLLVKGVTEKFMDITMAGYEKYLGDEFAKTVPGIFTDEPNIATTHRNAIRWTPDLFEEFKKKWGYDLEPYLISLIYETGEWKKIRHNYQYVLLDMFIERWSKPWYNYTEDKNLAWTGHYWEHGWPSPHHGPDNMAMYAWHQVPAIDMLFNTTELRPDQFGNNVAVKELSSVANQFDRHRALSETYGGAGWELRFEDMKRLGDWEYTLGVNFLNQHLSHMSLAGDRKHDYPQSFMPYVSYWKLYKKQADYFARLSVALSSGIQENKILLLEPTTTAWMYYSPYQGMTNDRFNTLKESFSNLVDFIEFQQVEYDLGCENIIRDNGSVEGNSFVVNKRSYDVVIIPDVMDNFDSRTMDLLEQYAKNGGVVVQIGESEKFVNGISTDRVAAATQQDSWNVVPIMNKSVVGKFLSNASISIESSKRGEMYHHRRKLIDGEILFFSNFSLEESANTIVKVEGKSVEGMCPQTGETFPIAYKRDKKNLIFNVELDPAGSYMVYVHKKQTIPPKEEIPILQVTKLPASLSSVEALSPNILTVDFVTLKIGEGKEENMFFAKASERVYKHYGFEDGNPWFASSQFKTEILDRQSEYKEGDGFEVSYAFLIDKDVDTSNSRLVIERSNLYNITLNGKEIEAKPGDFWLDRELHFIEAADFLKEGENRLKLTVDKFNVLCEIEPVYLLGNFSLESFNAGWKVVPAKPLKIGSWIDQGAPFYGRDVRYKKEIETNKQGVFEVRLPLWNGTVAEVIVNGKSFGIIQTQPYSKNVNLQKGMNEISVIVHGSLKNTFGPHHGITRKGIVTPWDFKRGAERQPKGVEYDFLEYGLIEDFVVSRVDES</sequence>